<dbReference type="RefSeq" id="WP_190307869.1">
    <property type="nucleotide sequence ID" value="NZ_JACNYK010000001.1"/>
</dbReference>
<dbReference type="SUPFAM" id="SSF52540">
    <property type="entry name" value="P-loop containing nucleoside triphosphate hydrolases"/>
    <property type="match status" value="1"/>
</dbReference>
<evidence type="ECO:0000259" key="6">
    <source>
        <dbReference type="PROSITE" id="PS51198"/>
    </source>
</evidence>
<evidence type="ECO:0000256" key="3">
    <source>
        <dbReference type="ARBA" id="ARBA00022806"/>
    </source>
</evidence>
<keyword evidence="1 5" id="KW-0547">Nucleotide-binding</keyword>
<dbReference type="PANTHER" id="PTHR11070:SF67">
    <property type="entry name" value="DNA 3'-5' HELICASE"/>
    <property type="match status" value="1"/>
</dbReference>
<dbReference type="InterPro" id="IPR027417">
    <property type="entry name" value="P-loop_NTPase"/>
</dbReference>
<keyword evidence="8" id="KW-1185">Reference proteome</keyword>
<sequence>MNTVAPLKILKASAGSGKTFSLTLHYLTLLLSNENSYREILAVTFTNKATAEMKERILSVLQGLATADKRKKMEDFRQLLLEQFPEWDASQLQQKAYRVYRKVLHDYSRFSVSTIDGFSQKVIRSFTYELNLDAAYKIEMNTAKVKQDLSVMLNQSLDERPDLLEWIIEYAEQKIARNENWNYRQQLLNLANLIFTENFQEFNAYLASAKARDVFTLLNQDIQEKTTSFLDTLSQTIKTYTTIFRSFDVIADELKGKSRNKLIAASKVSDNIHKKSPSELQKYFDRFLPLLDDEDAYTNTDKSIRYDIQQALRPILQQFADLYRLFPTFIAYQSVQNNLYYLRLLKEMSDLLSQWRKVNGAQLISDAQILLNRLGLDEQNDPTFIWEKIGNRYNYFLFDEFQDTSRIQWKNYSPLLINALGNAKQKINEHLIVGDVKQSIYRWRNGDWRILLQQVEDQIAQAFHLSEQQRSSFIENGSLETNFRSYPNIIALNNYLFGTIPQRLQNVLNEKVVECLDEEGQHWWASSGNAEMLTKAYQNSTQQTPPHRYDNRSKVGSIEIQYLPVQDGRYRRNQVMEDSLALLCHKIQAWISSGRYEAKQIGILVRSNTQARQVIETLMLHKNNTGLHFDIISGDVLYLSANDVILLLIETLKALVYTTDKHVIHRAKMAYLYQIVRKQQTFDPAYWLKFKNNNLHEIEAILPPDLPAQWTKLQQAPLIHLVEQLIEIYGLHETDSIHTPYILAFKDIVSNFSIMGERGITQFLQYWEEDGSNTSLPANGKIDAIEVTTIHKSKGLAYDVVMLPFCSWDLDGMTNGDFWIDTGESPFQALGKIPIKYNSTIGKSIFYRQYFEEMLFNYMDALNTFYVATTRTVQHLYISAPSFKENVDKKTGEISGLDIKNEYIGDLLYQVLSDKNAPFPFHENHLFADHPVPKIPDEQLSNQNDQEVSTEAKVTYRNISLSSYPVSSELQNAFDKSNKRNLNNILMLEKAAQYGILAHEIMSEVTSEQEIVELVDNYIENGILTPEDRPFILQEIHQIWHHPIINPWLTGNYKVWNEAGIILGNGETIRPDKVFTSDQETIVLDFKFTKGDYADHQWQVDSYKKALHNLGYTNIRGYLYYAKINELVEVK</sequence>
<dbReference type="InterPro" id="IPR014016">
    <property type="entry name" value="UvrD-like_ATP-bd"/>
</dbReference>
<dbReference type="Pfam" id="PF00580">
    <property type="entry name" value="UvrD-helicase"/>
    <property type="match status" value="1"/>
</dbReference>
<keyword evidence="2 5" id="KW-0378">Hydrolase</keyword>
<feature type="domain" description="UvrD-like helicase ATP-binding" evidence="6">
    <location>
        <begin position="1"/>
        <end position="486"/>
    </location>
</feature>
<dbReference type="EMBL" id="JACNYK010000001">
    <property type="protein sequence ID" value="MBD1424763.1"/>
    <property type="molecule type" value="Genomic_DNA"/>
</dbReference>
<keyword evidence="3 5" id="KW-0347">Helicase</keyword>
<evidence type="ECO:0000313" key="8">
    <source>
        <dbReference type="Proteomes" id="UP000606494"/>
    </source>
</evidence>
<dbReference type="PROSITE" id="PS51198">
    <property type="entry name" value="UVRD_HELICASE_ATP_BIND"/>
    <property type="match status" value="1"/>
</dbReference>
<evidence type="ECO:0000256" key="1">
    <source>
        <dbReference type="ARBA" id="ARBA00022741"/>
    </source>
</evidence>
<evidence type="ECO:0000256" key="4">
    <source>
        <dbReference type="ARBA" id="ARBA00022840"/>
    </source>
</evidence>
<proteinExistence type="predicted"/>
<feature type="binding site" evidence="5">
    <location>
        <begin position="12"/>
        <end position="19"/>
    </location>
    <ligand>
        <name>ATP</name>
        <dbReference type="ChEBI" id="CHEBI:30616"/>
    </ligand>
</feature>
<protein>
    <submittedName>
        <fullName evidence="7">UvrD-helicase domain-containing protein</fullName>
    </submittedName>
</protein>
<dbReference type="InterPro" id="IPR000212">
    <property type="entry name" value="DNA_helicase_UvrD/REP"/>
</dbReference>
<evidence type="ECO:0000256" key="5">
    <source>
        <dbReference type="PROSITE-ProRule" id="PRU00560"/>
    </source>
</evidence>
<evidence type="ECO:0000256" key="2">
    <source>
        <dbReference type="ARBA" id="ARBA00022801"/>
    </source>
</evidence>
<keyword evidence="4 5" id="KW-0067">ATP-binding</keyword>
<reference evidence="7 8" key="1">
    <citation type="submission" date="2020-08" db="EMBL/GenBank/DDBJ databases">
        <title>Sphingobacterium sp. DN00404 isolated from aquaculture water.</title>
        <authorList>
            <person name="Zhang M."/>
        </authorList>
    </citation>
    <scope>NUCLEOTIDE SEQUENCE [LARGE SCALE GENOMIC DNA]</scope>
    <source>
        <strain evidence="7 8">KCTC 32294</strain>
    </source>
</reference>
<evidence type="ECO:0000313" key="7">
    <source>
        <dbReference type="EMBL" id="MBD1424763.1"/>
    </source>
</evidence>
<dbReference type="Proteomes" id="UP000606494">
    <property type="component" value="Unassembled WGS sequence"/>
</dbReference>
<gene>
    <name evidence="7" type="ORF">H8B17_04130</name>
</gene>
<comment type="caution">
    <text evidence="7">The sequence shown here is derived from an EMBL/GenBank/DDBJ whole genome shotgun (WGS) entry which is preliminary data.</text>
</comment>
<name>A0ABR7Y0D6_9SPHI</name>
<organism evidence="7 8">
    <name type="scientific">Sphingobacterium arenae</name>
    <dbReference type="NCBI Taxonomy" id="1280598"/>
    <lineage>
        <taxon>Bacteria</taxon>
        <taxon>Pseudomonadati</taxon>
        <taxon>Bacteroidota</taxon>
        <taxon>Sphingobacteriia</taxon>
        <taxon>Sphingobacteriales</taxon>
        <taxon>Sphingobacteriaceae</taxon>
        <taxon>Sphingobacterium</taxon>
    </lineage>
</organism>
<dbReference type="PANTHER" id="PTHR11070">
    <property type="entry name" value="UVRD / RECB / PCRA DNA HELICASE FAMILY MEMBER"/>
    <property type="match status" value="1"/>
</dbReference>
<accession>A0ABR7Y0D6</accession>
<dbReference type="Gene3D" id="3.40.50.300">
    <property type="entry name" value="P-loop containing nucleotide triphosphate hydrolases"/>
    <property type="match status" value="4"/>
</dbReference>